<feature type="active site" description="For sulfotransferase activity" evidence="3">
    <location>
        <position position="93"/>
    </location>
</feature>
<reference evidence="8" key="1">
    <citation type="submission" date="2014-05" db="EMBL/GenBank/DDBJ databases">
        <title>The transcriptome of the halophilic microalga Tetraselmis sp. GSL018 isolated from the Great Salt Lake, Utah.</title>
        <authorList>
            <person name="Jinkerson R.E."/>
            <person name="D'Adamo S."/>
            <person name="Posewitz M.C."/>
        </authorList>
    </citation>
    <scope>NUCLEOTIDE SEQUENCE</scope>
    <source>
        <strain evidence="8">GSL018</strain>
    </source>
</reference>
<dbReference type="Pfam" id="PF00685">
    <property type="entry name" value="Sulfotransfer_1"/>
    <property type="match status" value="1"/>
</dbReference>
<dbReference type="EMBL" id="GBEZ01013596">
    <property type="protein sequence ID" value="JAC72405.1"/>
    <property type="molecule type" value="Transcribed_RNA"/>
</dbReference>
<dbReference type="PANTHER" id="PTHR10605:SF56">
    <property type="entry name" value="BIFUNCTIONAL HEPARAN SULFATE N-DEACETYLASE_N-SULFOTRANSFERASE"/>
    <property type="match status" value="1"/>
</dbReference>
<evidence type="ECO:0000259" key="7">
    <source>
        <dbReference type="Pfam" id="PF00685"/>
    </source>
</evidence>
<dbReference type="AlphaFoldDB" id="A0A061RKN1"/>
<dbReference type="InterPro" id="IPR037359">
    <property type="entry name" value="NST/OST"/>
</dbReference>
<evidence type="ECO:0000256" key="4">
    <source>
        <dbReference type="PIRSR" id="PIRSR637359-2"/>
    </source>
</evidence>
<feature type="domain" description="Sulfotransferase" evidence="7">
    <location>
        <begin position="86"/>
        <end position="325"/>
    </location>
</feature>
<protein>
    <recommendedName>
        <fullName evidence="5">Sulfotransferase</fullName>
        <ecNumber evidence="5">2.8.2.-</ecNumber>
    </recommendedName>
</protein>
<gene>
    <name evidence="8" type="ORF">TSPGSL018_2761</name>
    <name evidence="9" type="ORF">TSPGSL018_31426</name>
</gene>
<keyword evidence="1 5" id="KW-0808">Transferase</keyword>
<sequence length="430" mass="49537">MWASEQRIFSLLFLFACFIRSTLSIPQLDKQEEFFPGSAQHNIFQQAVPTQPGWQKGHPEFQMRKLQTSGERVQSGQHLEVKNVSFMLLGQQKSGTSSVWNLITQHPKIFTAGHRKENFFWATGGALQEELRWDACLWPDKAYMSFLEHDKTFKQNEAGALLGDFTATHFSCPCCPEKFRSLFPDLKLIAILREPLARAESRFVEQQQMKGYWADLTFEQRVEDELHWMQHGGCQARRFLRPGDAELEAAADLYCSAQANVAGWSDYPVFLLNWLRHFPAEQLLVLYTEQFERRPLLALQALQAFLGVEEHRFSPESLHTHFNSVRCGYGWADGCERPPRRQLRRSPRPPEPAAGRFFDGVAARMLRLAGEGAAPLPPLSWFAGGRLERLNVTRSEFLRLQRRHEELLASRADGRLRRLLRELNSNAHDD</sequence>
<evidence type="ECO:0000256" key="6">
    <source>
        <dbReference type="SAM" id="SignalP"/>
    </source>
</evidence>
<evidence type="ECO:0000256" key="1">
    <source>
        <dbReference type="ARBA" id="ARBA00022679"/>
    </source>
</evidence>
<feature type="signal peptide" evidence="6">
    <location>
        <begin position="1"/>
        <end position="24"/>
    </location>
</feature>
<dbReference type="PANTHER" id="PTHR10605">
    <property type="entry name" value="HEPARAN SULFATE SULFOTRANSFERASE"/>
    <property type="match status" value="1"/>
</dbReference>
<evidence type="ECO:0000256" key="2">
    <source>
        <dbReference type="ARBA" id="ARBA00023180"/>
    </source>
</evidence>
<organism evidence="8">
    <name type="scientific">Tetraselmis sp. GSL018</name>
    <dbReference type="NCBI Taxonomy" id="582737"/>
    <lineage>
        <taxon>Eukaryota</taxon>
        <taxon>Viridiplantae</taxon>
        <taxon>Chlorophyta</taxon>
        <taxon>core chlorophytes</taxon>
        <taxon>Chlorodendrophyceae</taxon>
        <taxon>Chlorodendrales</taxon>
        <taxon>Chlorodendraceae</taxon>
        <taxon>Tetraselmis</taxon>
    </lineage>
</organism>
<dbReference type="EC" id="2.8.2.-" evidence="5"/>
<feature type="binding site" evidence="4">
    <location>
        <position position="201"/>
    </location>
    <ligand>
        <name>3'-phosphoadenylyl sulfate</name>
        <dbReference type="ChEBI" id="CHEBI:58339"/>
    </ligand>
</feature>
<dbReference type="InterPro" id="IPR000863">
    <property type="entry name" value="Sulfotransferase_dom"/>
</dbReference>
<dbReference type="GO" id="GO:0008146">
    <property type="term" value="F:sulfotransferase activity"/>
    <property type="evidence" value="ECO:0007669"/>
    <property type="project" value="InterPro"/>
</dbReference>
<feature type="binding site" evidence="4">
    <location>
        <position position="193"/>
    </location>
    <ligand>
        <name>3'-phosphoadenylyl sulfate</name>
        <dbReference type="ChEBI" id="CHEBI:58339"/>
    </ligand>
</feature>
<evidence type="ECO:0000313" key="8">
    <source>
        <dbReference type="EMBL" id="JAC71066.1"/>
    </source>
</evidence>
<evidence type="ECO:0000256" key="3">
    <source>
        <dbReference type="PIRSR" id="PIRSR637359-1"/>
    </source>
</evidence>
<evidence type="ECO:0000313" key="9">
    <source>
        <dbReference type="EMBL" id="JAC72405.1"/>
    </source>
</evidence>
<comment type="similarity">
    <text evidence="5">Belongs to the sulfotransferase 1 family.</text>
</comment>
<proteinExistence type="inferred from homology"/>
<dbReference type="SUPFAM" id="SSF52540">
    <property type="entry name" value="P-loop containing nucleoside triphosphate hydrolases"/>
    <property type="match status" value="1"/>
</dbReference>
<keyword evidence="2" id="KW-0325">Glycoprotein</keyword>
<accession>A0A061RKN1</accession>
<dbReference type="InterPro" id="IPR027417">
    <property type="entry name" value="P-loop_NTPase"/>
</dbReference>
<evidence type="ECO:0000256" key="5">
    <source>
        <dbReference type="RuleBase" id="RU361155"/>
    </source>
</evidence>
<dbReference type="EMBL" id="GBEZ01015066">
    <property type="protein sequence ID" value="JAC71066.1"/>
    <property type="molecule type" value="Transcribed_RNA"/>
</dbReference>
<feature type="chain" id="PRO_5007370771" description="Sulfotransferase" evidence="6">
    <location>
        <begin position="25"/>
        <end position="430"/>
    </location>
</feature>
<keyword evidence="6" id="KW-0732">Signal</keyword>
<name>A0A061RKN1_9CHLO</name>
<dbReference type="Gene3D" id="3.40.50.300">
    <property type="entry name" value="P-loop containing nucleotide triphosphate hydrolases"/>
    <property type="match status" value="1"/>
</dbReference>